<dbReference type="PANTHER" id="PTHR20858:SF17">
    <property type="entry name" value="HYDROXYMETHYLPYRIMIDINE_PHOSPHOMETHYLPYRIMIDINE KINASE THI20-RELATED"/>
    <property type="match status" value="1"/>
</dbReference>
<dbReference type="PANTHER" id="PTHR20858">
    <property type="entry name" value="PHOSPHOMETHYLPYRIMIDINE KINASE"/>
    <property type="match status" value="1"/>
</dbReference>
<keyword evidence="4" id="KW-0808">Transferase</keyword>
<gene>
    <name evidence="4" type="ORF">SAMN05216214_107144</name>
</gene>
<dbReference type="GO" id="GO:0008902">
    <property type="term" value="F:hydroxymethylpyrimidine kinase activity"/>
    <property type="evidence" value="ECO:0007669"/>
    <property type="project" value="UniProtKB-EC"/>
</dbReference>
<dbReference type="Gene3D" id="3.40.1190.20">
    <property type="match status" value="1"/>
</dbReference>
<dbReference type="CDD" id="cd01169">
    <property type="entry name" value="HMPP_kinase"/>
    <property type="match status" value="1"/>
</dbReference>
<proteinExistence type="predicted"/>
<dbReference type="GO" id="GO:0009229">
    <property type="term" value="P:thiamine diphosphate biosynthetic process"/>
    <property type="evidence" value="ECO:0007669"/>
    <property type="project" value="UniProtKB-UniPathway"/>
</dbReference>
<evidence type="ECO:0000256" key="2">
    <source>
        <dbReference type="ARBA" id="ARBA00012135"/>
    </source>
</evidence>
<dbReference type="InterPro" id="IPR004399">
    <property type="entry name" value="HMP/HMP-P_kinase_dom"/>
</dbReference>
<dbReference type="UniPathway" id="UPA00060">
    <property type="reaction ID" value="UER00138"/>
</dbReference>
<keyword evidence="5" id="KW-1185">Reference proteome</keyword>
<dbReference type="GO" id="GO:0005829">
    <property type="term" value="C:cytosol"/>
    <property type="evidence" value="ECO:0007669"/>
    <property type="project" value="TreeGrafter"/>
</dbReference>
<evidence type="ECO:0000259" key="3">
    <source>
        <dbReference type="Pfam" id="PF08543"/>
    </source>
</evidence>
<evidence type="ECO:0000256" key="1">
    <source>
        <dbReference type="ARBA" id="ARBA00004948"/>
    </source>
</evidence>
<dbReference type="STRING" id="1429083.GCA_001885685_01537"/>
<evidence type="ECO:0000313" key="4">
    <source>
        <dbReference type="EMBL" id="SEL03210.1"/>
    </source>
</evidence>
<dbReference type="Proteomes" id="UP000185766">
    <property type="component" value="Unassembled WGS sequence"/>
</dbReference>
<reference evidence="4 5" key="1">
    <citation type="submission" date="2016-10" db="EMBL/GenBank/DDBJ databases">
        <authorList>
            <person name="de Groot N.N."/>
        </authorList>
    </citation>
    <scope>NUCLEOTIDE SEQUENCE [LARGE SCALE GENOMIC DNA]</scope>
    <source>
        <strain evidence="4 5">JCM 19513</strain>
    </source>
</reference>
<dbReference type="InterPro" id="IPR029056">
    <property type="entry name" value="Ribokinase-like"/>
</dbReference>
<evidence type="ECO:0000313" key="5">
    <source>
        <dbReference type="Proteomes" id="UP000185766"/>
    </source>
</evidence>
<dbReference type="InterPro" id="IPR013749">
    <property type="entry name" value="PM/HMP-P_kinase-1"/>
</dbReference>
<dbReference type="GO" id="GO:0008972">
    <property type="term" value="F:phosphomethylpyrimidine kinase activity"/>
    <property type="evidence" value="ECO:0007669"/>
    <property type="project" value="InterPro"/>
</dbReference>
<protein>
    <recommendedName>
        <fullName evidence="2">hydroxymethylpyrimidine kinase</fullName>
        <ecNumber evidence="2">2.7.1.49</ecNumber>
    </recommendedName>
</protein>
<dbReference type="Pfam" id="PF08543">
    <property type="entry name" value="Phos_pyr_kin"/>
    <property type="match status" value="1"/>
</dbReference>
<comment type="pathway">
    <text evidence="1">Cofactor biosynthesis; thiamine diphosphate biosynthesis.</text>
</comment>
<dbReference type="EC" id="2.7.1.49" evidence="2"/>
<organism evidence="4 5">
    <name type="scientific">Atopomonas hussainii</name>
    <dbReference type="NCBI Taxonomy" id="1429083"/>
    <lineage>
        <taxon>Bacteria</taxon>
        <taxon>Pseudomonadati</taxon>
        <taxon>Pseudomonadota</taxon>
        <taxon>Gammaproteobacteria</taxon>
        <taxon>Pseudomonadales</taxon>
        <taxon>Pseudomonadaceae</taxon>
        <taxon>Atopomonas</taxon>
    </lineage>
</organism>
<dbReference type="EMBL" id="FOAS01000007">
    <property type="protein sequence ID" value="SEL03210.1"/>
    <property type="molecule type" value="Genomic_DNA"/>
</dbReference>
<name>A0A1H7LW70_9GAMM</name>
<dbReference type="GO" id="GO:0009228">
    <property type="term" value="P:thiamine biosynthetic process"/>
    <property type="evidence" value="ECO:0007669"/>
    <property type="project" value="InterPro"/>
</dbReference>
<feature type="domain" description="Pyridoxamine kinase/Phosphomethylpyrimidine kinase" evidence="3">
    <location>
        <begin position="18"/>
        <end position="254"/>
    </location>
</feature>
<sequence>MINHYPHRPGVLCLSGHDPSGGAGIQADIETLAALNCHALPVITALTCQDTHNVAAVLPQDPAWVARCVALLQADQPIATIKLGMLGSAAMALQVAEIAQGINAPLIIDPVLRAGGGTPLADSELLSVLREQLLPRATLITPNLPEAQKLAGLDEQASVQACAEQLLKLTPAVLITGAHDDTVNVTNRLFTRHDGNHSWDCARLPGSYHGSGCTLAASVAGLIAQGISLPSACQQALDYTWQCLLNADQPGSGQWLPRRIRPEQA</sequence>
<dbReference type="SUPFAM" id="SSF53613">
    <property type="entry name" value="Ribokinase-like"/>
    <property type="match status" value="1"/>
</dbReference>
<dbReference type="AlphaFoldDB" id="A0A1H7LW70"/>
<accession>A0A1H7LW70</accession>
<keyword evidence="4" id="KW-0418">Kinase</keyword>